<accession>A0ABN6CUU8</accession>
<proteinExistence type="predicted"/>
<reference evidence="1" key="1">
    <citation type="journal article" date="2022" name="Arch. Microbiol.">
        <title>Thiomicrorhabdus immobilis sp. nov., a mesophilic sulfur-oxidizing bacterium isolated from sediment of a brackish lake in northern Japan.</title>
        <authorList>
            <person name="Kojima H."/>
            <person name="Mochizuki J."/>
            <person name="Kanda M."/>
            <person name="Watanabe T."/>
            <person name="Fukui M."/>
        </authorList>
    </citation>
    <scope>NUCLEOTIDE SEQUENCE</scope>
    <source>
        <strain evidence="1">Am19</strain>
    </source>
</reference>
<evidence type="ECO:0000313" key="1">
    <source>
        <dbReference type="EMBL" id="BCN92753.1"/>
    </source>
</evidence>
<sequence length="329" mass="37740">MHKTGSSSIQQTLAALPQNGNVIYASFANFDNHSLPFIGMFAETPEKHHIFRRQGNSRSEIKAEAIEHKASLIEQFNRYKTENFIISGEGIIYLSESELLDVYAFLKSYFDEIIVCAYIRAPISFMESAFQQRLKNGKASFNIIGPDYKNKFAKFEKVFGAESVQYWAFNQRELKNGCVVEDFCSKINFKFSPQFIKQKNIGLSLDAIKILYYLKKNDIEISRISRGILKDKQLVRLLSSIKGSKLRFGNELSEKLIRENSQDIAWMQKRLESSLNEDNESNGGGINYEKDLLNVNFKSSYKFSLAVVQFLVKSLGTSLVLFVKKIRLY</sequence>
<dbReference type="Proteomes" id="UP001054820">
    <property type="component" value="Chromosome"/>
</dbReference>
<evidence type="ECO:0000313" key="2">
    <source>
        <dbReference type="Proteomes" id="UP001054820"/>
    </source>
</evidence>
<dbReference type="EMBL" id="AP024202">
    <property type="protein sequence ID" value="BCN92753.1"/>
    <property type="molecule type" value="Genomic_DNA"/>
</dbReference>
<gene>
    <name evidence="1" type="ORF">THMIRHAM_05380</name>
</gene>
<protein>
    <submittedName>
        <fullName evidence="1">Uncharacterized protein</fullName>
    </submittedName>
</protein>
<name>A0ABN6CUU8_9GAMM</name>
<organism evidence="1 2">
    <name type="scientific">Thiomicrorhabdus immobilis</name>
    <dbReference type="NCBI Taxonomy" id="2791037"/>
    <lineage>
        <taxon>Bacteria</taxon>
        <taxon>Pseudomonadati</taxon>
        <taxon>Pseudomonadota</taxon>
        <taxon>Gammaproteobacteria</taxon>
        <taxon>Thiotrichales</taxon>
        <taxon>Piscirickettsiaceae</taxon>
        <taxon>Thiomicrorhabdus</taxon>
    </lineage>
</organism>
<keyword evidence="2" id="KW-1185">Reference proteome</keyword>